<accession>A0A1H9ZCC0</accession>
<reference evidence="5 6" key="1">
    <citation type="submission" date="2016-10" db="EMBL/GenBank/DDBJ databases">
        <authorList>
            <person name="de Groot N.N."/>
        </authorList>
    </citation>
    <scope>NUCLEOTIDE SEQUENCE [LARGE SCALE GENOMIC DNA]</scope>
    <source>
        <strain evidence="5 6">DSM 1801</strain>
    </source>
</reference>
<dbReference type="InterPro" id="IPR008964">
    <property type="entry name" value="Invasin/intimin_cell_adhesion"/>
</dbReference>
<dbReference type="Gene3D" id="2.60.40.1080">
    <property type="match status" value="2"/>
</dbReference>
<dbReference type="InterPro" id="IPR013320">
    <property type="entry name" value="ConA-like_dom_sf"/>
</dbReference>
<evidence type="ECO:0000313" key="5">
    <source>
        <dbReference type="EMBL" id="SES79284.1"/>
    </source>
</evidence>
<dbReference type="RefSeq" id="WP_092476303.1">
    <property type="nucleotide sequence ID" value="NZ_FOHN01000003.1"/>
</dbReference>
<sequence length="941" mass="104072">MKRTWIKKIAVLMSLALVFSLTNTDVSAAAKKKVSVTKVEITRPVTAVLVLKKGAAYSLKHKVSPVNATDKAVKFTSSNKKAVTVSSKGKLKAVKNGTAKITVTANNKKKDSITVKVGTPITGVKLSKSSVSLVKGDSYTLTASVQPSNATYKKVSYVSSNTKVAVVTSTGKITAKGTGTAAIKVKTLDGSCKSRTCTVKVSAPNAYKLVFQDDFNGTELNKKNWNYETHEPGWVNNELQEYTDSKDNIYVKDGKLVIKANKTKKTVDGKEVDWYTSGKVTSQKKQDFKYGKFVIKAKGVEGQGLWPAIWMMPREENFYGQWPRCGEIDIMELLGHEPDVHYSTIHYGNPHNEQQGVYKLEKGSFADSYHVYELEWEPSYMCFYVDGHLVKKVTDWYTATEGKGEVTFPAPFDQYFYLQFNLAVGGNWPGNPDATTNFDNAKFMIDYVKVYQKAKYDENVKKPEKPPVVLRDPDGNGNYIVNGDFSKQEELADDIGWGEKYANGGAGKVILEDGKMVIKTEDAGSVDYSVQIVQPNLPMKKGGQYKLTFDAYADEARTMIADVSGPDRSYVRYFNDTKVELTKESKPYSFDFTMEQDDDANGRLEFNLGNQGSKAAVYISNVKLVKTGQTEIKPPAKTVLMDGNYVYNGEFQEGSDRMLYWTVKKAAGTSVEVTNVEGRRELKVTAPSTAKLNDVLVKQDVAISANKSYLLTFDGYAEKAKTAEVRVAGKTFKINLTTVKKQFKFKVETGDKLANKDLIFALGTAGPAYIDNVRLADDALLVNGDFISDFVGWTPFADGGISSSVSYTVDSQKENQAAAFEIKDTGDQDWKVQLMQDGINLVKGKTYKLTFEAKTDLAGGRKIVYNIGHNGSSDNDWTSYSTSKLADLTSSYQKFNVEFTMESASDAASRLSFSMGAVDGKQIKTTHNIYIDNITLEEIEK</sequence>
<dbReference type="Proteomes" id="UP000199800">
    <property type="component" value="Unassembled WGS sequence"/>
</dbReference>
<dbReference type="CDD" id="cd08023">
    <property type="entry name" value="GH16_laminarinase_like"/>
    <property type="match status" value="1"/>
</dbReference>
<dbReference type="STRING" id="29364.SAMN04487772_103133"/>
<evidence type="ECO:0000313" key="6">
    <source>
        <dbReference type="Proteomes" id="UP000199800"/>
    </source>
</evidence>
<dbReference type="InterPro" id="IPR003305">
    <property type="entry name" value="CenC_carb-bd"/>
</dbReference>
<evidence type="ECO:0000256" key="2">
    <source>
        <dbReference type="ARBA" id="ARBA00022801"/>
    </source>
</evidence>
<evidence type="ECO:0000256" key="1">
    <source>
        <dbReference type="ARBA" id="ARBA00006865"/>
    </source>
</evidence>
<dbReference type="EMBL" id="FOHN01000003">
    <property type="protein sequence ID" value="SES79284.1"/>
    <property type="molecule type" value="Genomic_DNA"/>
</dbReference>
<dbReference type="PROSITE" id="PS51762">
    <property type="entry name" value="GH16_2"/>
    <property type="match status" value="1"/>
</dbReference>
<dbReference type="PANTHER" id="PTHR10963:SF55">
    <property type="entry name" value="GLYCOSIDE HYDROLASE FAMILY 16 PROTEIN"/>
    <property type="match status" value="1"/>
</dbReference>
<dbReference type="Pfam" id="PF00722">
    <property type="entry name" value="Glyco_hydro_16"/>
    <property type="match status" value="1"/>
</dbReference>
<keyword evidence="2" id="KW-0378">Hydrolase</keyword>
<feature type="signal peptide" evidence="3">
    <location>
        <begin position="1"/>
        <end position="28"/>
    </location>
</feature>
<feature type="domain" description="GH16" evidence="4">
    <location>
        <begin position="201"/>
        <end position="456"/>
    </location>
</feature>
<protein>
    <submittedName>
        <fullName evidence="5">Beta-glucanase, GH16 family</fullName>
    </submittedName>
</protein>
<dbReference type="OrthoDB" id="9809583at2"/>
<dbReference type="InterPro" id="IPR008979">
    <property type="entry name" value="Galactose-bd-like_sf"/>
</dbReference>
<dbReference type="Pfam" id="PF02368">
    <property type="entry name" value="Big_2"/>
    <property type="match status" value="2"/>
</dbReference>
<keyword evidence="3" id="KW-0732">Signal</keyword>
<comment type="similarity">
    <text evidence="1">Belongs to the glycosyl hydrolase 16 family.</text>
</comment>
<name>A0A1H9ZCC0_9FIRM</name>
<dbReference type="Gene3D" id="2.60.120.200">
    <property type="match status" value="1"/>
</dbReference>
<gene>
    <name evidence="5" type="ORF">SAMN04487772_103133</name>
</gene>
<dbReference type="GO" id="GO:0004553">
    <property type="term" value="F:hydrolase activity, hydrolyzing O-glycosyl compounds"/>
    <property type="evidence" value="ECO:0007669"/>
    <property type="project" value="InterPro"/>
</dbReference>
<dbReference type="SUPFAM" id="SSF49785">
    <property type="entry name" value="Galactose-binding domain-like"/>
    <property type="match status" value="3"/>
</dbReference>
<evidence type="ECO:0000259" key="4">
    <source>
        <dbReference type="PROSITE" id="PS51762"/>
    </source>
</evidence>
<dbReference type="InterPro" id="IPR000757">
    <property type="entry name" value="Beta-glucanase-like"/>
</dbReference>
<dbReference type="Gene3D" id="2.60.120.260">
    <property type="entry name" value="Galactose-binding domain-like"/>
    <property type="match status" value="3"/>
</dbReference>
<evidence type="ECO:0000256" key="3">
    <source>
        <dbReference type="SAM" id="SignalP"/>
    </source>
</evidence>
<dbReference type="SUPFAM" id="SSF49899">
    <property type="entry name" value="Concanavalin A-like lectins/glucanases"/>
    <property type="match status" value="1"/>
</dbReference>
<dbReference type="GO" id="GO:0005975">
    <property type="term" value="P:carbohydrate metabolic process"/>
    <property type="evidence" value="ECO:0007669"/>
    <property type="project" value="InterPro"/>
</dbReference>
<dbReference type="AlphaFoldDB" id="A0A1H9ZCC0"/>
<keyword evidence="6" id="KW-1185">Reference proteome</keyword>
<dbReference type="SUPFAM" id="SSF49373">
    <property type="entry name" value="Invasin/intimin cell-adhesion fragments"/>
    <property type="match status" value="2"/>
</dbReference>
<organism evidence="5 6">
    <name type="scientific">[Clostridium] polysaccharolyticum</name>
    <dbReference type="NCBI Taxonomy" id="29364"/>
    <lineage>
        <taxon>Bacteria</taxon>
        <taxon>Bacillati</taxon>
        <taxon>Bacillota</taxon>
        <taxon>Clostridia</taxon>
        <taxon>Lachnospirales</taxon>
        <taxon>Lachnospiraceae</taxon>
    </lineage>
</organism>
<feature type="chain" id="PRO_5011457920" evidence="3">
    <location>
        <begin position="29"/>
        <end position="941"/>
    </location>
</feature>
<proteinExistence type="inferred from homology"/>
<dbReference type="SMART" id="SM00635">
    <property type="entry name" value="BID_2"/>
    <property type="match status" value="2"/>
</dbReference>
<dbReference type="InterPro" id="IPR050546">
    <property type="entry name" value="Glycosyl_Hydrlase_16"/>
</dbReference>
<dbReference type="InterPro" id="IPR003343">
    <property type="entry name" value="Big_2"/>
</dbReference>
<dbReference type="Pfam" id="PF02018">
    <property type="entry name" value="CBM_4_9"/>
    <property type="match status" value="2"/>
</dbReference>
<dbReference type="PANTHER" id="PTHR10963">
    <property type="entry name" value="GLYCOSYL HYDROLASE-RELATED"/>
    <property type="match status" value="1"/>
</dbReference>